<reference evidence="3 4" key="1">
    <citation type="submission" date="2018-05" db="EMBL/GenBank/DDBJ databases">
        <title>A metagenomic window into the 2 km-deep terrestrial subsurface aquifer revealed taxonomically and functionally diverse microbial community comprising novel uncultured bacterial lineages.</title>
        <authorList>
            <person name="Kadnikov V.V."/>
            <person name="Mardanov A.V."/>
            <person name="Beletsky A.V."/>
            <person name="Banks D."/>
            <person name="Pimenov N.V."/>
            <person name="Frank Y.A."/>
            <person name="Karnachuk O.V."/>
            <person name="Ravin N.V."/>
        </authorList>
    </citation>
    <scope>NUCLEOTIDE SEQUENCE [LARGE SCALE GENOMIC DNA]</scope>
    <source>
        <strain evidence="3">BY5</strain>
    </source>
</reference>
<feature type="domain" description="AAA" evidence="1">
    <location>
        <begin position="17"/>
        <end position="136"/>
    </location>
</feature>
<dbReference type="EMBL" id="QOQW01000004">
    <property type="protein sequence ID" value="RCK80799.1"/>
    <property type="molecule type" value="Genomic_DNA"/>
</dbReference>
<evidence type="ECO:0000313" key="3">
    <source>
        <dbReference type="EMBL" id="RCK80799.1"/>
    </source>
</evidence>
<evidence type="ECO:0000259" key="2">
    <source>
        <dbReference type="Pfam" id="PF13635"/>
    </source>
</evidence>
<dbReference type="InterPro" id="IPR025420">
    <property type="entry name" value="DUF4143"/>
</dbReference>
<evidence type="ECO:0000259" key="1">
    <source>
        <dbReference type="Pfam" id="PF13173"/>
    </source>
</evidence>
<comment type="caution">
    <text evidence="3">The sequence shown here is derived from an EMBL/GenBank/DDBJ whole genome shotgun (WGS) entry which is preliminary data.</text>
</comment>
<dbReference type="Pfam" id="PF13173">
    <property type="entry name" value="AAA_14"/>
    <property type="match status" value="1"/>
</dbReference>
<dbReference type="PANTHER" id="PTHR43566:SF1">
    <property type="entry name" value="AAA+ ATPASE DOMAIN-CONTAINING PROTEIN"/>
    <property type="match status" value="1"/>
</dbReference>
<organism evidence="3 4">
    <name type="scientific">Candidatus Ozemobacter sibiricus</name>
    <dbReference type="NCBI Taxonomy" id="2268124"/>
    <lineage>
        <taxon>Bacteria</taxon>
        <taxon>Candidatus Ozemobacteria</taxon>
        <taxon>Candidatus Ozemobacterales</taxon>
        <taxon>Candidatus Ozemobacteraceae</taxon>
        <taxon>Candidatus Ozemobacter</taxon>
    </lineage>
</organism>
<name>A0A367ZSV9_9BACT</name>
<dbReference type="SUPFAM" id="SSF52540">
    <property type="entry name" value="P-loop containing nucleoside triphosphate hydrolases"/>
    <property type="match status" value="1"/>
</dbReference>
<dbReference type="InterPro" id="IPR041682">
    <property type="entry name" value="AAA_14"/>
</dbReference>
<proteinExistence type="predicted"/>
<accession>A0A367ZSV9</accession>
<dbReference type="PANTHER" id="PTHR43566">
    <property type="entry name" value="CONSERVED PROTEIN"/>
    <property type="match status" value="1"/>
</dbReference>
<protein>
    <submittedName>
        <fullName evidence="3">AAA family ATPase</fullName>
    </submittedName>
</protein>
<dbReference type="InterPro" id="IPR027417">
    <property type="entry name" value="P-loop_NTPase"/>
</dbReference>
<feature type="domain" description="DUF4143" evidence="2">
    <location>
        <begin position="181"/>
        <end position="326"/>
    </location>
</feature>
<gene>
    <name evidence="3" type="ORF">OZSIB_2687</name>
</gene>
<dbReference type="Proteomes" id="UP000252355">
    <property type="component" value="Unassembled WGS sequence"/>
</dbReference>
<sequence length="378" mass="44203">MQNSRYLEAVIREDLREKMVFLGGPRQVGKTTVAKRLLAASGRPPNEGYLNWDAADDRRLIMEGLLPGPPGLVVYDEIHKYSRWRNLLKGLFDKHRERYQFLVTGSARLDYYRRGGDSLQGRYHFHRLHPLSFAEIGGQSRDDLMALFTLGGFPEPFFSGSELKARRWSREYRQRLVLGELPQLERVCEIALVERLVGRLPDLVGSPLSLNSLREDLGVSHPTIARWMEILERLYAIFRIYPFGAPKIRAVKKEAKHYHFDWTLIKDEGLRFENMVACHLLKWCHWREDTLAEEIELRYFRDTDKREVDFVIVRDGRPIRFIESKRSESREASPHLKYLHARFPEVEAIQVSLEGDYDLYTPAGIRLMSATRFLKDLV</sequence>
<dbReference type="Pfam" id="PF13635">
    <property type="entry name" value="DUF4143"/>
    <property type="match status" value="1"/>
</dbReference>
<dbReference type="AlphaFoldDB" id="A0A367ZSV9"/>
<evidence type="ECO:0000313" key="4">
    <source>
        <dbReference type="Proteomes" id="UP000252355"/>
    </source>
</evidence>